<keyword evidence="2" id="KW-0732">Signal</keyword>
<dbReference type="PROSITE" id="PS51257">
    <property type="entry name" value="PROKAR_LIPOPROTEIN"/>
    <property type="match status" value="1"/>
</dbReference>
<gene>
    <name evidence="3" type="ORF">ACFS29_04855</name>
</gene>
<keyword evidence="4" id="KW-1185">Reference proteome</keyword>
<feature type="chain" id="PRO_5045222746" evidence="2">
    <location>
        <begin position="21"/>
        <end position="161"/>
    </location>
</feature>
<feature type="region of interest" description="Disordered" evidence="1">
    <location>
        <begin position="25"/>
        <end position="58"/>
    </location>
</feature>
<proteinExistence type="predicted"/>
<feature type="compositionally biased region" description="Low complexity" evidence="1">
    <location>
        <begin position="99"/>
        <end position="111"/>
    </location>
</feature>
<evidence type="ECO:0000256" key="2">
    <source>
        <dbReference type="SAM" id="SignalP"/>
    </source>
</evidence>
<evidence type="ECO:0000313" key="3">
    <source>
        <dbReference type="EMBL" id="MFD2914958.1"/>
    </source>
</evidence>
<protein>
    <submittedName>
        <fullName evidence="3">Uncharacterized protein</fullName>
    </submittedName>
</protein>
<sequence>MKYFKTLAILFFTSVLFFYSCNDKTKSTKEDTTPAVEVSDTPKTPAVTPTPPTKEPAQNASGVWHYTCRIGCPGGAGSAVKCETCGNILAHNTTYHSNTNSTPNSAPFATPAAPPAATPEPAQNAAGVWHYTCSKGHAGGAGSAVACGTCSTTLTHNTAYH</sequence>
<reference evidence="4" key="1">
    <citation type="journal article" date="2019" name="Int. J. Syst. Evol. Microbiol.">
        <title>The Global Catalogue of Microorganisms (GCM) 10K type strain sequencing project: providing services to taxonomists for standard genome sequencing and annotation.</title>
        <authorList>
            <consortium name="The Broad Institute Genomics Platform"/>
            <consortium name="The Broad Institute Genome Sequencing Center for Infectious Disease"/>
            <person name="Wu L."/>
            <person name="Ma J."/>
        </authorList>
    </citation>
    <scope>NUCLEOTIDE SEQUENCE [LARGE SCALE GENOMIC DNA]</scope>
    <source>
        <strain evidence="4">KCTC 32514</strain>
    </source>
</reference>
<feature type="signal peptide" evidence="2">
    <location>
        <begin position="1"/>
        <end position="20"/>
    </location>
</feature>
<evidence type="ECO:0000256" key="1">
    <source>
        <dbReference type="SAM" id="MobiDB-lite"/>
    </source>
</evidence>
<dbReference type="EMBL" id="JBHUOS010000002">
    <property type="protein sequence ID" value="MFD2914958.1"/>
    <property type="molecule type" value="Genomic_DNA"/>
</dbReference>
<comment type="caution">
    <text evidence="3">The sequence shown here is derived from an EMBL/GenBank/DDBJ whole genome shotgun (WGS) entry which is preliminary data.</text>
</comment>
<dbReference type="RefSeq" id="WP_194508457.1">
    <property type="nucleotide sequence ID" value="NZ_JADILU010000005.1"/>
</dbReference>
<feature type="region of interest" description="Disordered" evidence="1">
    <location>
        <begin position="99"/>
        <end position="123"/>
    </location>
</feature>
<accession>A0ABW5ZSD7</accession>
<name>A0ABW5ZSD7_9FLAO</name>
<organism evidence="3 4">
    <name type="scientific">Psychroserpens luteus</name>
    <dbReference type="NCBI Taxonomy" id="1434066"/>
    <lineage>
        <taxon>Bacteria</taxon>
        <taxon>Pseudomonadati</taxon>
        <taxon>Bacteroidota</taxon>
        <taxon>Flavobacteriia</taxon>
        <taxon>Flavobacteriales</taxon>
        <taxon>Flavobacteriaceae</taxon>
        <taxon>Psychroserpens</taxon>
    </lineage>
</organism>
<evidence type="ECO:0000313" key="4">
    <source>
        <dbReference type="Proteomes" id="UP001597548"/>
    </source>
</evidence>
<dbReference type="Proteomes" id="UP001597548">
    <property type="component" value="Unassembled WGS sequence"/>
</dbReference>